<keyword evidence="1" id="KW-0962">Peroxisome biogenesis</keyword>
<sequence>MSTSETTHPDPSVVPQTSPSEAEKGNQVSPVKPSETPARAKLPADVKTTISKVDEIILRISKLIKTTAGLGAALSTLNYSIYVAAYLHSKSPTRAAIISYISRIVGRTSKLPPVGGSTAVAGTSFLTPLGSLVSDTRTTLRLTGLIPLYIWLKSLSSAKTSGQMDPSLRTVGIIQCTGYIVFQLLENISHLAGKGVVPMSVIEKRGGISKWVAWSCRAWLVGVACDYLRLLRESQLEAANKQALTTQQKEAWDRKWWNEFMVATYWMPVAVHYSLYPTGIKGFNSGIVGLCGLMAGLNNFRNQWAATA</sequence>
<proteinExistence type="predicted"/>
<comment type="subcellular location">
    <subcellularLocation>
        <location evidence="4">Peroxisome membrane</location>
    </subcellularLocation>
</comment>
<evidence type="ECO:0000256" key="5">
    <source>
        <dbReference type="SAM" id="MobiDB-lite"/>
    </source>
</evidence>
<evidence type="ECO:0000256" key="2">
    <source>
        <dbReference type="ARBA" id="ARBA00023136"/>
    </source>
</evidence>
<dbReference type="RefSeq" id="XP_016259120.1">
    <property type="nucleotide sequence ID" value="XM_016410098.1"/>
</dbReference>
<evidence type="ECO:0000256" key="4">
    <source>
        <dbReference type="ARBA" id="ARBA00046271"/>
    </source>
</evidence>
<dbReference type="Pfam" id="PF05648">
    <property type="entry name" value="PEX11"/>
    <property type="match status" value="1"/>
</dbReference>
<evidence type="ECO:0000313" key="6">
    <source>
        <dbReference type="EMBL" id="KIW38905.1"/>
    </source>
</evidence>
<organism evidence="6 7">
    <name type="scientific">Exophiala oligosperma</name>
    <dbReference type="NCBI Taxonomy" id="215243"/>
    <lineage>
        <taxon>Eukaryota</taxon>
        <taxon>Fungi</taxon>
        <taxon>Dikarya</taxon>
        <taxon>Ascomycota</taxon>
        <taxon>Pezizomycotina</taxon>
        <taxon>Eurotiomycetes</taxon>
        <taxon>Chaetothyriomycetidae</taxon>
        <taxon>Chaetothyriales</taxon>
        <taxon>Herpotrichiellaceae</taxon>
        <taxon>Exophiala</taxon>
    </lineage>
</organism>
<protein>
    <submittedName>
        <fullName evidence="6">Uncharacterized protein</fullName>
    </submittedName>
</protein>
<dbReference type="GO" id="GO:0005778">
    <property type="term" value="C:peroxisomal membrane"/>
    <property type="evidence" value="ECO:0007669"/>
    <property type="project" value="UniProtKB-SubCell"/>
</dbReference>
<dbReference type="EMBL" id="KN847340">
    <property type="protein sequence ID" value="KIW38905.1"/>
    <property type="molecule type" value="Genomic_DNA"/>
</dbReference>
<dbReference type="STRING" id="215243.A0A0D2D8X7"/>
<dbReference type="InterPro" id="IPR008733">
    <property type="entry name" value="PEX11"/>
</dbReference>
<reference evidence="6 7" key="1">
    <citation type="submission" date="2015-01" db="EMBL/GenBank/DDBJ databases">
        <title>The Genome Sequence of Exophiala oligosperma CBS72588.</title>
        <authorList>
            <consortium name="The Broad Institute Genomics Platform"/>
            <person name="Cuomo C."/>
            <person name="de Hoog S."/>
            <person name="Gorbushina A."/>
            <person name="Stielow B."/>
            <person name="Teixiera M."/>
            <person name="Abouelleil A."/>
            <person name="Chapman S.B."/>
            <person name="Priest M."/>
            <person name="Young S.K."/>
            <person name="Wortman J."/>
            <person name="Nusbaum C."/>
            <person name="Birren B."/>
        </authorList>
    </citation>
    <scope>NUCLEOTIDE SEQUENCE [LARGE SCALE GENOMIC DNA]</scope>
    <source>
        <strain evidence="6 7">CBS 72588</strain>
    </source>
</reference>
<dbReference type="OrthoDB" id="10005898at2759"/>
<keyword evidence="3" id="KW-0576">Peroxisome</keyword>
<dbReference type="PANTHER" id="PTHR12652:SF25">
    <property type="entry name" value="MICROBODY (PEROXISOME) PROLIFERATION PROTEIN PEROXIN 11C (EUROFUNG)"/>
    <property type="match status" value="1"/>
</dbReference>
<dbReference type="HOGENOM" id="CLU_052213_1_1_1"/>
<keyword evidence="7" id="KW-1185">Reference proteome</keyword>
<accession>A0A0D2D8X7</accession>
<dbReference type="AlphaFoldDB" id="A0A0D2D8X7"/>
<dbReference type="GeneID" id="27360802"/>
<feature type="region of interest" description="Disordered" evidence="5">
    <location>
        <begin position="1"/>
        <end position="40"/>
    </location>
</feature>
<evidence type="ECO:0000313" key="7">
    <source>
        <dbReference type="Proteomes" id="UP000053342"/>
    </source>
</evidence>
<dbReference type="GO" id="GO:0016559">
    <property type="term" value="P:peroxisome fission"/>
    <property type="evidence" value="ECO:0007669"/>
    <property type="project" value="InterPro"/>
</dbReference>
<dbReference type="Proteomes" id="UP000053342">
    <property type="component" value="Unassembled WGS sequence"/>
</dbReference>
<dbReference type="PANTHER" id="PTHR12652">
    <property type="entry name" value="PEROXISOMAL BIOGENESIS FACTOR 11"/>
    <property type="match status" value="1"/>
</dbReference>
<keyword evidence="2" id="KW-0472">Membrane</keyword>
<gene>
    <name evidence="6" type="ORF">PV06_08728</name>
</gene>
<dbReference type="EMBL" id="KN847340">
    <property type="protein sequence ID" value="KIW38904.1"/>
    <property type="molecule type" value="Genomic_DNA"/>
</dbReference>
<evidence type="ECO:0000256" key="1">
    <source>
        <dbReference type="ARBA" id="ARBA00022593"/>
    </source>
</evidence>
<dbReference type="VEuPathDB" id="FungiDB:PV06_08728"/>
<dbReference type="RefSeq" id="XP_016259121.1">
    <property type="nucleotide sequence ID" value="XM_016410099.1"/>
</dbReference>
<evidence type="ECO:0000256" key="3">
    <source>
        <dbReference type="ARBA" id="ARBA00023140"/>
    </source>
</evidence>
<name>A0A0D2D8X7_9EURO</name>